<feature type="transmembrane region" description="Helical" evidence="5">
    <location>
        <begin position="63"/>
        <end position="80"/>
    </location>
</feature>
<organism evidence="6 7">
    <name type="scientific">Neodiprion lecontei</name>
    <name type="common">Redheaded pine sawfly</name>
    <dbReference type="NCBI Taxonomy" id="441921"/>
    <lineage>
        <taxon>Eukaryota</taxon>
        <taxon>Metazoa</taxon>
        <taxon>Ecdysozoa</taxon>
        <taxon>Arthropoda</taxon>
        <taxon>Hexapoda</taxon>
        <taxon>Insecta</taxon>
        <taxon>Pterygota</taxon>
        <taxon>Neoptera</taxon>
        <taxon>Endopterygota</taxon>
        <taxon>Hymenoptera</taxon>
        <taxon>Tenthredinoidea</taxon>
        <taxon>Diprionidae</taxon>
        <taxon>Diprioninae</taxon>
        <taxon>Neodiprion</taxon>
    </lineage>
</organism>
<feature type="transmembrane region" description="Helical" evidence="5">
    <location>
        <begin position="448"/>
        <end position="467"/>
    </location>
</feature>
<proteinExistence type="predicted"/>
<dbReference type="PANTHER" id="PTHR10924:SF4">
    <property type="entry name" value="GH15861P"/>
    <property type="match status" value="1"/>
</dbReference>
<dbReference type="Pfam" id="PF07690">
    <property type="entry name" value="MFS_1"/>
    <property type="match status" value="1"/>
</dbReference>
<dbReference type="InterPro" id="IPR049680">
    <property type="entry name" value="FLVCR1-2_SLC49-like"/>
</dbReference>
<keyword evidence="3 5" id="KW-1133">Transmembrane helix</keyword>
<name>A0ABM3GKY3_NEOLC</name>
<dbReference type="PANTHER" id="PTHR10924">
    <property type="entry name" value="MAJOR FACILITATOR SUPERFAMILY PROTEIN-RELATED"/>
    <property type="match status" value="1"/>
</dbReference>
<feature type="transmembrane region" description="Helical" evidence="5">
    <location>
        <begin position="100"/>
        <end position="124"/>
    </location>
</feature>
<keyword evidence="7" id="KW-0675">Receptor</keyword>
<feature type="transmembrane region" description="Helical" evidence="5">
    <location>
        <begin position="158"/>
        <end position="178"/>
    </location>
</feature>
<evidence type="ECO:0000313" key="6">
    <source>
        <dbReference type="Proteomes" id="UP000829291"/>
    </source>
</evidence>
<sequence>MLTKRRTCFGLGGRALDLCSKIMRNQQITDNNVMNPLKTEHPEENEDTASGSPLKVRVFKRRWLQLFLYVLCSVCSSYQYPQFTIIGHIISFRYYDVSVLAVASTSIVLMVSYSVFFFPALFLTERIGLKWTVVIGSVFTCLGAWIKVFSAAQDRFPVLLTGQAMVAVSQVFIVPVPGKLAAVWFGKDQLAFATAIGCYAVHAGLTICFLTIPTFVRNHDDVEKIGPELSATYWILAIACTVVTLAVLVFFQNEPSVPPSESRALQKSTYERLDKGVLMSVKKLVTKNRNFVILWNSYGLIISVFYSTATVLNPLILTHFKNSEVEVGIMNMLQCILGTTGSVIIASVLDKTKKFRVIAITVSSSSVLCEILFAVTLNLEIQWTVFLSTSLYGIALTSFNAIGFELCAEATYPESQALSTGILSIAGQIYGVFISLVVVKLMDVYGDTAGHAAILVILSLGTLLTVLNKIDLRRQKAEEYAARYNALSQGVSDEIVK</sequence>
<dbReference type="RefSeq" id="XP_046600929.1">
    <property type="nucleotide sequence ID" value="XM_046744973.1"/>
</dbReference>
<evidence type="ECO:0000256" key="3">
    <source>
        <dbReference type="ARBA" id="ARBA00022989"/>
    </source>
</evidence>
<dbReference type="GeneID" id="107218345"/>
<keyword evidence="2 5" id="KW-0812">Transmembrane</keyword>
<keyword evidence="6" id="KW-1185">Reference proteome</keyword>
<dbReference type="Gene3D" id="1.20.1250.20">
    <property type="entry name" value="MFS general substrate transporter like domains"/>
    <property type="match status" value="2"/>
</dbReference>
<evidence type="ECO:0000256" key="1">
    <source>
        <dbReference type="ARBA" id="ARBA00004141"/>
    </source>
</evidence>
<dbReference type="Proteomes" id="UP000829291">
    <property type="component" value="Chromosome 7"/>
</dbReference>
<evidence type="ECO:0000256" key="4">
    <source>
        <dbReference type="ARBA" id="ARBA00023136"/>
    </source>
</evidence>
<protein>
    <submittedName>
        <fullName evidence="7">Feline leukemia virus subgroup C receptor-related protein 2 isoform X1</fullName>
    </submittedName>
</protein>
<feature type="transmembrane region" description="Helical" evidence="5">
    <location>
        <begin position="329"/>
        <end position="349"/>
    </location>
</feature>
<feature type="transmembrane region" description="Helical" evidence="5">
    <location>
        <begin position="131"/>
        <end position="152"/>
    </location>
</feature>
<evidence type="ECO:0000313" key="7">
    <source>
        <dbReference type="RefSeq" id="XP_046600929.1"/>
    </source>
</evidence>
<keyword evidence="4 5" id="KW-0472">Membrane</keyword>
<evidence type="ECO:0000256" key="5">
    <source>
        <dbReference type="SAM" id="Phobius"/>
    </source>
</evidence>
<feature type="transmembrane region" description="Helical" evidence="5">
    <location>
        <begin position="232"/>
        <end position="251"/>
    </location>
</feature>
<evidence type="ECO:0000256" key="2">
    <source>
        <dbReference type="ARBA" id="ARBA00022692"/>
    </source>
</evidence>
<gene>
    <name evidence="7" type="primary">LOC107218345</name>
</gene>
<dbReference type="InterPro" id="IPR036259">
    <property type="entry name" value="MFS_trans_sf"/>
</dbReference>
<feature type="transmembrane region" description="Helical" evidence="5">
    <location>
        <begin position="420"/>
        <end position="442"/>
    </location>
</feature>
<feature type="transmembrane region" description="Helical" evidence="5">
    <location>
        <begin position="356"/>
        <end position="377"/>
    </location>
</feature>
<accession>A0ABM3GKY3</accession>
<feature type="transmembrane region" description="Helical" evidence="5">
    <location>
        <begin position="383"/>
        <end position="408"/>
    </location>
</feature>
<feature type="transmembrane region" description="Helical" evidence="5">
    <location>
        <begin position="291"/>
        <end position="309"/>
    </location>
</feature>
<dbReference type="InterPro" id="IPR011701">
    <property type="entry name" value="MFS"/>
</dbReference>
<comment type="subcellular location">
    <subcellularLocation>
        <location evidence="1">Membrane</location>
        <topology evidence="1">Multi-pass membrane protein</topology>
    </subcellularLocation>
</comment>
<dbReference type="SUPFAM" id="SSF103473">
    <property type="entry name" value="MFS general substrate transporter"/>
    <property type="match status" value="1"/>
</dbReference>
<feature type="transmembrane region" description="Helical" evidence="5">
    <location>
        <begin position="190"/>
        <end position="212"/>
    </location>
</feature>
<reference evidence="7" key="1">
    <citation type="submission" date="2025-08" db="UniProtKB">
        <authorList>
            <consortium name="RefSeq"/>
        </authorList>
    </citation>
    <scope>IDENTIFICATION</scope>
    <source>
        <tissue evidence="7">Thorax and Abdomen</tissue>
    </source>
</reference>